<keyword evidence="2" id="KW-1185">Reference proteome</keyword>
<reference evidence="1 3" key="1">
    <citation type="journal article" date="2020" name="Stud. Mycol.">
        <title>101 Dothideomycetes genomes: a test case for predicting lifestyles and emergence of pathogens.</title>
        <authorList>
            <person name="Haridas S."/>
            <person name="Albert R."/>
            <person name="Binder M."/>
            <person name="Bloem J."/>
            <person name="Labutti K."/>
            <person name="Salamov A."/>
            <person name="Andreopoulos B."/>
            <person name="Baker S."/>
            <person name="Barry K."/>
            <person name="Bills G."/>
            <person name="Bluhm B."/>
            <person name="Cannon C."/>
            <person name="Castanera R."/>
            <person name="Culley D."/>
            <person name="Daum C."/>
            <person name="Ezra D."/>
            <person name="Gonzalez J."/>
            <person name="Henrissat B."/>
            <person name="Kuo A."/>
            <person name="Liang C."/>
            <person name="Lipzen A."/>
            <person name="Lutzoni F."/>
            <person name="Magnuson J."/>
            <person name="Mondo S."/>
            <person name="Nolan M."/>
            <person name="Ohm R."/>
            <person name="Pangilinan J."/>
            <person name="Park H.-J."/>
            <person name="Ramirez L."/>
            <person name="Alfaro M."/>
            <person name="Sun H."/>
            <person name="Tritt A."/>
            <person name="Yoshinaga Y."/>
            <person name="Zwiers L.-H."/>
            <person name="Turgeon B."/>
            <person name="Goodwin S."/>
            <person name="Spatafora J."/>
            <person name="Crous P."/>
            <person name="Grigoriev I."/>
        </authorList>
    </citation>
    <scope>NUCLEOTIDE SEQUENCE</scope>
    <source>
        <strain evidence="1 3">CBS 304.34</strain>
    </source>
</reference>
<accession>A0A6A6YUM3</accession>
<evidence type="ECO:0000313" key="1">
    <source>
        <dbReference type="EMBL" id="KAF2812632.1"/>
    </source>
</evidence>
<reference evidence="3" key="3">
    <citation type="submission" date="2025-04" db="UniProtKB">
        <authorList>
            <consortium name="RefSeq"/>
        </authorList>
    </citation>
    <scope>IDENTIFICATION</scope>
    <source>
        <strain evidence="3">CBS 304.34</strain>
    </source>
</reference>
<organism evidence="1">
    <name type="scientific">Mytilinidion resinicola</name>
    <dbReference type="NCBI Taxonomy" id="574789"/>
    <lineage>
        <taxon>Eukaryota</taxon>
        <taxon>Fungi</taxon>
        <taxon>Dikarya</taxon>
        <taxon>Ascomycota</taxon>
        <taxon>Pezizomycotina</taxon>
        <taxon>Dothideomycetes</taxon>
        <taxon>Pleosporomycetidae</taxon>
        <taxon>Mytilinidiales</taxon>
        <taxon>Mytilinidiaceae</taxon>
        <taxon>Mytilinidion</taxon>
    </lineage>
</organism>
<evidence type="ECO:0000313" key="2">
    <source>
        <dbReference type="Proteomes" id="UP000504636"/>
    </source>
</evidence>
<reference evidence="3" key="2">
    <citation type="submission" date="2020-04" db="EMBL/GenBank/DDBJ databases">
        <authorList>
            <consortium name="NCBI Genome Project"/>
        </authorList>
    </citation>
    <scope>NUCLEOTIDE SEQUENCE</scope>
    <source>
        <strain evidence="3">CBS 304.34</strain>
    </source>
</reference>
<dbReference type="AlphaFoldDB" id="A0A6A6YUM3"/>
<protein>
    <submittedName>
        <fullName evidence="1 3">Uncharacterized protein</fullName>
    </submittedName>
</protein>
<evidence type="ECO:0000313" key="3">
    <source>
        <dbReference type="RefSeq" id="XP_033579596.1"/>
    </source>
</evidence>
<name>A0A6A6YUM3_9PEZI</name>
<gene>
    <name evidence="1 3" type="ORF">BDZ99DRAFT_518450</name>
</gene>
<dbReference type="EMBL" id="MU003697">
    <property type="protein sequence ID" value="KAF2812632.1"/>
    <property type="molecule type" value="Genomic_DNA"/>
</dbReference>
<dbReference type="Proteomes" id="UP000504636">
    <property type="component" value="Unplaced"/>
</dbReference>
<proteinExistence type="predicted"/>
<sequence>MLPFLFSLLYRIHLSTGNSPFFIHPIISTILTSFYHPAVLAAVPACLGTVYHHVILGNVKEFTCADIIVRVTSRYAIAWAGVLYKIWYDGHTEPSDPRYLDRDELPRFEIRKRV</sequence>
<dbReference type="GeneID" id="54466184"/>
<dbReference type="RefSeq" id="XP_033579596.1">
    <property type="nucleotide sequence ID" value="XM_033725291.1"/>
</dbReference>